<name>A0A167C695_9BACL</name>
<reference evidence="3 4" key="1">
    <citation type="submission" date="2016-02" db="EMBL/GenBank/DDBJ databases">
        <title>Paenibacillus sp. LPB0068, isolated from Crassostrea gigas.</title>
        <authorList>
            <person name="Shin S.-K."/>
            <person name="Yi H."/>
        </authorList>
    </citation>
    <scope>NUCLEOTIDE SEQUENCE [LARGE SCALE GENOMIC DNA]</scope>
    <source>
        <strain evidence="3 4">LPB0068</strain>
    </source>
</reference>
<accession>A0A167C695</accession>
<dbReference type="EMBL" id="LSFN01000032">
    <property type="protein sequence ID" value="OAB72830.1"/>
    <property type="molecule type" value="Genomic_DNA"/>
</dbReference>
<dbReference type="OrthoDB" id="1821976at2"/>
<sequence length="315" mass="37066">MSGFIQIGRELQNHWLRRDKDYWMVFCEMYFLARFSDKPEVRSIEGYEVIIHQNEFIFGRPAWSRRLDISEQRLKTLVKKLVDEGFIKQTQRHNRFTVYSFEYVPLINQQNNQHSNQQENENQPPESLDPQGIDGDSNQQEFSNQPAEQPAQQPKKEEGIKEEGLKGECFKPMPSEIPIDHTPVAKEIIEYLNTKTGKNFRATKNTLLYLLGRLHEGYTKEDCVHVIDVKCAEWMGTSQEKYLDYETLFRPTKFPKYLQQQLSVVTKEETGYQTKSQRANSVLDQELRKEGERSGTARRDITHEADHERLPEFRG</sequence>
<feature type="region of interest" description="Disordered" evidence="1">
    <location>
        <begin position="113"/>
        <end position="177"/>
    </location>
</feature>
<gene>
    <name evidence="3" type="ORF">PNBC_15475</name>
</gene>
<dbReference type="InterPro" id="IPR011741">
    <property type="entry name" value="Phg_2220_C"/>
</dbReference>
<comment type="caution">
    <text evidence="3">The sequence shown here is derived from an EMBL/GenBank/DDBJ whole genome shotgun (WGS) entry which is preliminary data.</text>
</comment>
<keyword evidence="4" id="KW-1185">Reference proteome</keyword>
<evidence type="ECO:0000313" key="3">
    <source>
        <dbReference type="EMBL" id="OAB72830.1"/>
    </source>
</evidence>
<organism evidence="3 4">
    <name type="scientific">Paenibacillus crassostreae</name>
    <dbReference type="NCBI Taxonomy" id="1763538"/>
    <lineage>
        <taxon>Bacteria</taxon>
        <taxon>Bacillati</taxon>
        <taxon>Bacillota</taxon>
        <taxon>Bacilli</taxon>
        <taxon>Bacillales</taxon>
        <taxon>Paenibacillaceae</taxon>
        <taxon>Paenibacillus</taxon>
    </lineage>
</organism>
<evidence type="ECO:0000313" key="4">
    <source>
        <dbReference type="Proteomes" id="UP000077134"/>
    </source>
</evidence>
<dbReference type="Proteomes" id="UP000077134">
    <property type="component" value="Unassembled WGS sequence"/>
</dbReference>
<dbReference type="STRING" id="1763538.LPB68_04775"/>
<dbReference type="RefSeq" id="WP_068659690.1">
    <property type="nucleotide sequence ID" value="NZ_CP017770.1"/>
</dbReference>
<protein>
    <recommendedName>
        <fullName evidence="2">Phage conserved hypothetical protein C-terminal domain-containing protein</fullName>
    </recommendedName>
</protein>
<evidence type="ECO:0000259" key="2">
    <source>
        <dbReference type="Pfam" id="PF09524"/>
    </source>
</evidence>
<dbReference type="NCBIfam" id="TIGR02220">
    <property type="entry name" value="phg_TIGR02220"/>
    <property type="match status" value="1"/>
</dbReference>
<dbReference type="AlphaFoldDB" id="A0A167C695"/>
<feature type="compositionally biased region" description="Basic and acidic residues" evidence="1">
    <location>
        <begin position="285"/>
        <end position="315"/>
    </location>
</feature>
<proteinExistence type="predicted"/>
<feature type="domain" description="Phage conserved hypothetical protein C-terminal" evidence="2">
    <location>
        <begin position="188"/>
        <end position="259"/>
    </location>
</feature>
<feature type="region of interest" description="Disordered" evidence="1">
    <location>
        <begin position="275"/>
        <end position="315"/>
    </location>
</feature>
<feature type="compositionally biased region" description="Low complexity" evidence="1">
    <location>
        <begin position="113"/>
        <end position="126"/>
    </location>
</feature>
<feature type="compositionally biased region" description="Basic and acidic residues" evidence="1">
    <location>
        <begin position="154"/>
        <end position="169"/>
    </location>
</feature>
<dbReference type="KEGG" id="pcx:LPB68_04775"/>
<evidence type="ECO:0000256" key="1">
    <source>
        <dbReference type="SAM" id="MobiDB-lite"/>
    </source>
</evidence>
<dbReference type="Pfam" id="PF09524">
    <property type="entry name" value="Phg_2220_C"/>
    <property type="match status" value="1"/>
</dbReference>